<dbReference type="PANTHER" id="PTHR11207">
    <property type="entry name" value="RIBONUCLEASE III"/>
    <property type="match status" value="1"/>
</dbReference>
<comment type="similarity">
    <text evidence="6">Belongs to the ribonuclease III family. Mitochondrion-specific ribosomal protein mL44 subfamily.</text>
</comment>
<dbReference type="InterPro" id="IPR000999">
    <property type="entry name" value="RNase_III_dom"/>
</dbReference>
<dbReference type="GO" id="GO:0003735">
    <property type="term" value="F:structural constituent of ribosome"/>
    <property type="evidence" value="ECO:0007669"/>
    <property type="project" value="TreeGrafter"/>
</dbReference>
<dbReference type="SMART" id="SM00535">
    <property type="entry name" value="RIBOc"/>
    <property type="match status" value="1"/>
</dbReference>
<dbReference type="InterPro" id="IPR036389">
    <property type="entry name" value="RNase_III_sf"/>
</dbReference>
<evidence type="ECO:0000313" key="12">
    <source>
        <dbReference type="Proteomes" id="UP000799536"/>
    </source>
</evidence>
<evidence type="ECO:0000313" key="11">
    <source>
        <dbReference type="EMBL" id="KAF2199189.1"/>
    </source>
</evidence>
<dbReference type="OrthoDB" id="67027at2759"/>
<evidence type="ECO:0000256" key="1">
    <source>
        <dbReference type="ARBA" id="ARBA00004173"/>
    </source>
</evidence>
<dbReference type="PANTHER" id="PTHR11207:SF32">
    <property type="entry name" value="LARGE RIBOSOMAL SUBUNIT PROTEIN ML44"/>
    <property type="match status" value="1"/>
</dbReference>
<evidence type="ECO:0000256" key="7">
    <source>
        <dbReference type="ARBA" id="ARBA00035187"/>
    </source>
</evidence>
<dbReference type="InterPro" id="IPR044444">
    <property type="entry name" value="Ribosomal_mL44_DSRM_metazoa"/>
</dbReference>
<evidence type="ECO:0000256" key="2">
    <source>
        <dbReference type="ARBA" id="ARBA00022884"/>
    </source>
</evidence>
<evidence type="ECO:0000256" key="6">
    <source>
        <dbReference type="ARBA" id="ARBA00024034"/>
    </source>
</evidence>
<feature type="domain" description="RNase III" evidence="10">
    <location>
        <begin position="90"/>
        <end position="178"/>
    </location>
</feature>
<dbReference type="Gene3D" id="3.30.160.20">
    <property type="match status" value="1"/>
</dbReference>
<protein>
    <recommendedName>
        <fullName evidence="7">Large ribosomal subunit protein mL44</fullName>
    </recommendedName>
</protein>
<evidence type="ECO:0000256" key="3">
    <source>
        <dbReference type="ARBA" id="ARBA00022980"/>
    </source>
</evidence>
<keyword evidence="12" id="KW-1185">Reference proteome</keyword>
<keyword evidence="3" id="KW-0689">Ribosomal protein</keyword>
<evidence type="ECO:0000259" key="9">
    <source>
        <dbReference type="PROSITE" id="PS50137"/>
    </source>
</evidence>
<dbReference type="Proteomes" id="UP000799536">
    <property type="component" value="Unassembled WGS sequence"/>
</dbReference>
<dbReference type="SUPFAM" id="SSF69065">
    <property type="entry name" value="RNase III domain-like"/>
    <property type="match status" value="1"/>
</dbReference>
<organism evidence="11 12">
    <name type="scientific">Delitschia confertaspora ATCC 74209</name>
    <dbReference type="NCBI Taxonomy" id="1513339"/>
    <lineage>
        <taxon>Eukaryota</taxon>
        <taxon>Fungi</taxon>
        <taxon>Dikarya</taxon>
        <taxon>Ascomycota</taxon>
        <taxon>Pezizomycotina</taxon>
        <taxon>Dothideomycetes</taxon>
        <taxon>Pleosporomycetidae</taxon>
        <taxon>Pleosporales</taxon>
        <taxon>Delitschiaceae</taxon>
        <taxon>Delitschia</taxon>
    </lineage>
</organism>
<evidence type="ECO:0000256" key="8">
    <source>
        <dbReference type="PROSITE-ProRule" id="PRU00266"/>
    </source>
</evidence>
<reference evidence="11" key="1">
    <citation type="journal article" date="2020" name="Stud. Mycol.">
        <title>101 Dothideomycetes genomes: a test case for predicting lifestyles and emergence of pathogens.</title>
        <authorList>
            <person name="Haridas S."/>
            <person name="Albert R."/>
            <person name="Binder M."/>
            <person name="Bloem J."/>
            <person name="Labutti K."/>
            <person name="Salamov A."/>
            <person name="Andreopoulos B."/>
            <person name="Baker S."/>
            <person name="Barry K."/>
            <person name="Bills G."/>
            <person name="Bluhm B."/>
            <person name="Cannon C."/>
            <person name="Castanera R."/>
            <person name="Culley D."/>
            <person name="Daum C."/>
            <person name="Ezra D."/>
            <person name="Gonzalez J."/>
            <person name="Henrissat B."/>
            <person name="Kuo A."/>
            <person name="Liang C."/>
            <person name="Lipzen A."/>
            <person name="Lutzoni F."/>
            <person name="Magnuson J."/>
            <person name="Mondo S."/>
            <person name="Nolan M."/>
            <person name="Ohm R."/>
            <person name="Pangilinan J."/>
            <person name="Park H.-J."/>
            <person name="Ramirez L."/>
            <person name="Alfaro M."/>
            <person name="Sun H."/>
            <person name="Tritt A."/>
            <person name="Yoshinaga Y."/>
            <person name="Zwiers L.-H."/>
            <person name="Turgeon B."/>
            <person name="Goodwin S."/>
            <person name="Spatafora J."/>
            <person name="Crous P."/>
            <person name="Grigoriev I."/>
        </authorList>
    </citation>
    <scope>NUCLEOTIDE SEQUENCE</scope>
    <source>
        <strain evidence="11">ATCC 74209</strain>
    </source>
</reference>
<dbReference type="GO" id="GO:0003725">
    <property type="term" value="F:double-stranded RNA binding"/>
    <property type="evidence" value="ECO:0007669"/>
    <property type="project" value="InterPro"/>
</dbReference>
<dbReference type="CDD" id="cd19873">
    <property type="entry name" value="DSRM_MRPL3_like"/>
    <property type="match status" value="1"/>
</dbReference>
<dbReference type="Pfam" id="PF00636">
    <property type="entry name" value="Ribonuclease_3"/>
    <property type="match status" value="1"/>
</dbReference>
<gene>
    <name evidence="11" type="ORF">GQ43DRAFT_442699</name>
</gene>
<dbReference type="EMBL" id="ML994091">
    <property type="protein sequence ID" value="KAF2199189.1"/>
    <property type="molecule type" value="Genomic_DNA"/>
</dbReference>
<dbReference type="PROSITE" id="PS50142">
    <property type="entry name" value="RNASE_3_2"/>
    <property type="match status" value="1"/>
</dbReference>
<dbReference type="GO" id="GO:0006396">
    <property type="term" value="P:RNA processing"/>
    <property type="evidence" value="ECO:0007669"/>
    <property type="project" value="InterPro"/>
</dbReference>
<sequence>MKRLRIERWGSQLHPQSTFSSRPRCICPSLQSRVLQPHNRRAQSTAPQIPAEATEFSDVLTQTSPEEPKMIPLETLPSPHPHVALRSAKLSALRSRLSLPPRLPLQSLARTLVHESADSDPNFNNTSLSILGSNILGYYTTEHLIANYPRLPTSVLFAAQYAYVGPKALTTIAHEWGIESAAEPGGEVDPGLLQFKRLRAGEWATPSQPSFRNKWNQSLTGKIVHGDEFGSYKSDLSERSRNRELPGVPLEDAASTFVRALVGATYLHCGPQTTKRFYANHFLSRHLDMSTLFDFRTPTRDLSRLCAREGFEAPIARLISETGRKSRHPVFVVGVFSGKDKLGEGAGSSLNEARVRAAAAALKSWYLYRPVEVTVPSSVEGVDPNSPEGAKWIPNHIDCGEVIV</sequence>
<keyword evidence="2 8" id="KW-0694">RNA-binding</keyword>
<dbReference type="SMART" id="SM00358">
    <property type="entry name" value="DSRM"/>
    <property type="match status" value="1"/>
</dbReference>
<dbReference type="AlphaFoldDB" id="A0A9P4JL73"/>
<feature type="domain" description="DRBM" evidence="9">
    <location>
        <begin position="297"/>
        <end position="367"/>
    </location>
</feature>
<evidence type="ECO:0000256" key="5">
    <source>
        <dbReference type="ARBA" id="ARBA00023274"/>
    </source>
</evidence>
<dbReference type="Gene3D" id="1.10.1520.10">
    <property type="entry name" value="Ribonuclease III domain"/>
    <property type="match status" value="1"/>
</dbReference>
<dbReference type="InterPro" id="IPR044443">
    <property type="entry name" value="Ribosomal_mL44_DSRM_fung"/>
</dbReference>
<comment type="subcellular location">
    <subcellularLocation>
        <location evidence="1">Mitochondrion</location>
    </subcellularLocation>
</comment>
<dbReference type="SUPFAM" id="SSF54768">
    <property type="entry name" value="dsRNA-binding domain-like"/>
    <property type="match status" value="1"/>
</dbReference>
<dbReference type="GO" id="GO:0004525">
    <property type="term" value="F:ribonuclease III activity"/>
    <property type="evidence" value="ECO:0007669"/>
    <property type="project" value="InterPro"/>
</dbReference>
<comment type="caution">
    <text evidence="11">The sequence shown here is derived from an EMBL/GenBank/DDBJ whole genome shotgun (WGS) entry which is preliminary data.</text>
</comment>
<keyword evidence="4" id="KW-0496">Mitochondrion</keyword>
<dbReference type="FunFam" id="3.30.160.20:FF:000043">
    <property type="entry name" value="60S ribosomal protein L3"/>
    <property type="match status" value="1"/>
</dbReference>
<evidence type="ECO:0000256" key="4">
    <source>
        <dbReference type="ARBA" id="ARBA00023128"/>
    </source>
</evidence>
<name>A0A9P4JL73_9PLEO</name>
<keyword evidence="5" id="KW-0687">Ribonucleoprotein</keyword>
<proteinExistence type="inferred from homology"/>
<accession>A0A9P4JL73</accession>
<dbReference type="GO" id="GO:0005739">
    <property type="term" value="C:mitochondrion"/>
    <property type="evidence" value="ECO:0007669"/>
    <property type="project" value="TreeGrafter"/>
</dbReference>
<dbReference type="InterPro" id="IPR014720">
    <property type="entry name" value="dsRBD_dom"/>
</dbReference>
<evidence type="ECO:0000259" key="10">
    <source>
        <dbReference type="PROSITE" id="PS50142"/>
    </source>
</evidence>
<dbReference type="Pfam" id="PF22892">
    <property type="entry name" value="DSRM_MRPL44"/>
    <property type="match status" value="1"/>
</dbReference>
<dbReference type="PROSITE" id="PS50137">
    <property type="entry name" value="DS_RBD"/>
    <property type="match status" value="1"/>
</dbReference>